<keyword evidence="2" id="KW-0472">Membrane</keyword>
<evidence type="ECO:0000256" key="2">
    <source>
        <dbReference type="SAM" id="Phobius"/>
    </source>
</evidence>
<feature type="compositionally biased region" description="Pro residues" evidence="1">
    <location>
        <begin position="247"/>
        <end position="256"/>
    </location>
</feature>
<dbReference type="RefSeq" id="WP_157392085.1">
    <property type="nucleotide sequence ID" value="NZ_WRPP01000009.1"/>
</dbReference>
<evidence type="ECO:0000313" key="4">
    <source>
        <dbReference type="Proteomes" id="UP000466794"/>
    </source>
</evidence>
<dbReference type="EMBL" id="WRPP01000009">
    <property type="protein sequence ID" value="MVU82494.1"/>
    <property type="molecule type" value="Genomic_DNA"/>
</dbReference>
<feature type="compositionally biased region" description="Low complexity" evidence="1">
    <location>
        <begin position="232"/>
        <end position="246"/>
    </location>
</feature>
<feature type="transmembrane region" description="Helical" evidence="2">
    <location>
        <begin position="135"/>
        <end position="155"/>
    </location>
</feature>
<keyword evidence="2" id="KW-0812">Transmembrane</keyword>
<name>A0A7K1V766_9NOCA</name>
<evidence type="ECO:0000313" key="3">
    <source>
        <dbReference type="EMBL" id="MVU82494.1"/>
    </source>
</evidence>
<feature type="region of interest" description="Disordered" evidence="1">
    <location>
        <begin position="1"/>
        <end position="22"/>
    </location>
</feature>
<sequence>MSIPQQPAYTPGPAWPPQSGGPSGFAAAPMPGYPGAPAGTGKSPITILTGIALILAALATAGHTVWGGALDRWFVITPVLEVIAGLGAGVACFVAKRGAARPAAGVGAGMLLVPNLGSLILYLENSRYYHLADHGNWLSIPAALAALIAVVTVLIPGGPSGLPAPSTRPAPMPGAHQSMPAQQPHPGQPYQPAPQHHQIPATPQQPMPGPAPHQVSGGSLPQMPATPPHWQSSPPGAYPGPAAAPTSPAPQGNPPQ</sequence>
<feature type="region of interest" description="Disordered" evidence="1">
    <location>
        <begin position="162"/>
        <end position="256"/>
    </location>
</feature>
<reference evidence="3 4" key="1">
    <citation type="submission" date="2019-12" db="EMBL/GenBank/DDBJ databases">
        <title>Nocardia sp. nov. ET3-3 isolated from soil.</title>
        <authorList>
            <person name="Kanchanasin P."/>
            <person name="Tanasupawat S."/>
            <person name="Yuki M."/>
            <person name="Kudo T."/>
        </authorList>
    </citation>
    <scope>NUCLEOTIDE SEQUENCE [LARGE SCALE GENOMIC DNA]</scope>
    <source>
        <strain evidence="3 4">ET3-3</strain>
    </source>
</reference>
<dbReference type="Proteomes" id="UP000466794">
    <property type="component" value="Unassembled WGS sequence"/>
</dbReference>
<proteinExistence type="predicted"/>
<feature type="transmembrane region" description="Helical" evidence="2">
    <location>
        <begin position="45"/>
        <end position="66"/>
    </location>
</feature>
<keyword evidence="4" id="KW-1185">Reference proteome</keyword>
<feature type="transmembrane region" description="Helical" evidence="2">
    <location>
        <begin position="102"/>
        <end position="123"/>
    </location>
</feature>
<organism evidence="3 4">
    <name type="scientific">Nocardia terrae</name>
    <dbReference type="NCBI Taxonomy" id="2675851"/>
    <lineage>
        <taxon>Bacteria</taxon>
        <taxon>Bacillati</taxon>
        <taxon>Actinomycetota</taxon>
        <taxon>Actinomycetes</taxon>
        <taxon>Mycobacteriales</taxon>
        <taxon>Nocardiaceae</taxon>
        <taxon>Nocardia</taxon>
    </lineage>
</organism>
<keyword evidence="2" id="KW-1133">Transmembrane helix</keyword>
<protein>
    <submittedName>
        <fullName evidence="3">Uncharacterized protein</fullName>
    </submittedName>
</protein>
<feature type="transmembrane region" description="Helical" evidence="2">
    <location>
        <begin position="72"/>
        <end position="95"/>
    </location>
</feature>
<accession>A0A7K1V766</accession>
<comment type="caution">
    <text evidence="3">The sequence shown here is derived from an EMBL/GenBank/DDBJ whole genome shotgun (WGS) entry which is preliminary data.</text>
</comment>
<dbReference type="AlphaFoldDB" id="A0A7K1V766"/>
<gene>
    <name evidence="3" type="ORF">GPX89_35350</name>
</gene>
<evidence type="ECO:0000256" key="1">
    <source>
        <dbReference type="SAM" id="MobiDB-lite"/>
    </source>
</evidence>